<dbReference type="Pfam" id="PF14322">
    <property type="entry name" value="SusD-like_3"/>
    <property type="match status" value="1"/>
</dbReference>
<dbReference type="RefSeq" id="WP_146858342.1">
    <property type="nucleotide sequence ID" value="NZ_BKAU01000001.1"/>
</dbReference>
<dbReference type="InterPro" id="IPR011990">
    <property type="entry name" value="TPR-like_helical_dom_sf"/>
</dbReference>
<dbReference type="OrthoDB" id="5694214at2"/>
<dbReference type="InterPro" id="IPR012944">
    <property type="entry name" value="SusD_RagB_dom"/>
</dbReference>
<feature type="signal peptide" evidence="6">
    <location>
        <begin position="1"/>
        <end position="21"/>
    </location>
</feature>
<organism evidence="9 10">
    <name type="scientific">Chitinophaga cymbidii</name>
    <dbReference type="NCBI Taxonomy" id="1096750"/>
    <lineage>
        <taxon>Bacteria</taxon>
        <taxon>Pseudomonadati</taxon>
        <taxon>Bacteroidota</taxon>
        <taxon>Chitinophagia</taxon>
        <taxon>Chitinophagales</taxon>
        <taxon>Chitinophagaceae</taxon>
        <taxon>Chitinophaga</taxon>
    </lineage>
</organism>
<dbReference type="Pfam" id="PF07980">
    <property type="entry name" value="SusD_RagB"/>
    <property type="match status" value="1"/>
</dbReference>
<feature type="domain" description="RagB/SusD" evidence="7">
    <location>
        <begin position="354"/>
        <end position="521"/>
    </location>
</feature>
<keyword evidence="3 6" id="KW-0732">Signal</keyword>
<accession>A0A512RGC5</accession>
<comment type="subcellular location">
    <subcellularLocation>
        <location evidence="1">Cell outer membrane</location>
    </subcellularLocation>
</comment>
<dbReference type="Gene3D" id="1.25.40.390">
    <property type="match status" value="1"/>
</dbReference>
<sequence>MKIIYLLIPCSLLMASCGKLLETTPTDFLTTENYYKTEEQLNYALHGVYDRLGASELYGDKISWTYNSSTDESYQRSMPSVGVTVNSYEASSSDINNFWRVCYEGIERANVLLANIDRPVMPEKNRDVIRGEALFLRAYYYFILVSNFGDVPMKLEPTEASAPMQFPRTPSAEVYAKIIEDMTTAESLLQEQTITKLGFSGRISKTAIQAVLARVNLYMAGYPLKDESKYEDALNWAKKVVESGEHMLNPSYEQVFINYAQDKYDVKESLWEIEFFGNSLDTYRETGRIGNNIGVLCQDVELGQCFASVNATIKLYNLYEEGDHRRDWNCAPFVFTGRTNAVKTPVTDNWTKNIGKWRREYETLTPKHGNNTPQNFAIIRYSDVLLMLAEAENHVHGGPTAVAYDALNQVRRRAYGKPLDVPDACDAPAGMGQAGFLKFIQDERSRELCVEAVRRYDLIRWGIYLSTMKEFAEYIMSNAPEKLLKSAIAAQNLEEKHLLFPIPLREMSVNSALKGHQNPGW</sequence>
<keyword evidence="4" id="KW-0472">Membrane</keyword>
<evidence type="ECO:0000259" key="7">
    <source>
        <dbReference type="Pfam" id="PF07980"/>
    </source>
</evidence>
<dbReference type="Proteomes" id="UP000321436">
    <property type="component" value="Unassembled WGS sequence"/>
</dbReference>
<evidence type="ECO:0000256" key="5">
    <source>
        <dbReference type="ARBA" id="ARBA00023237"/>
    </source>
</evidence>
<evidence type="ECO:0000313" key="10">
    <source>
        <dbReference type="Proteomes" id="UP000321436"/>
    </source>
</evidence>
<comment type="similarity">
    <text evidence="2">Belongs to the SusD family.</text>
</comment>
<comment type="caution">
    <text evidence="9">The sequence shown here is derived from an EMBL/GenBank/DDBJ whole genome shotgun (WGS) entry which is preliminary data.</text>
</comment>
<dbReference type="SUPFAM" id="SSF48452">
    <property type="entry name" value="TPR-like"/>
    <property type="match status" value="1"/>
</dbReference>
<feature type="domain" description="SusD-like N-terminal" evidence="8">
    <location>
        <begin position="35"/>
        <end position="217"/>
    </location>
</feature>
<protein>
    <submittedName>
        <fullName evidence="9">Membrane protein</fullName>
    </submittedName>
</protein>
<feature type="chain" id="PRO_5022230750" evidence="6">
    <location>
        <begin position="22"/>
        <end position="521"/>
    </location>
</feature>
<evidence type="ECO:0000256" key="4">
    <source>
        <dbReference type="ARBA" id="ARBA00023136"/>
    </source>
</evidence>
<evidence type="ECO:0000313" key="9">
    <source>
        <dbReference type="EMBL" id="GEP94708.1"/>
    </source>
</evidence>
<dbReference type="CDD" id="cd08977">
    <property type="entry name" value="SusD"/>
    <property type="match status" value="1"/>
</dbReference>
<evidence type="ECO:0000256" key="6">
    <source>
        <dbReference type="SAM" id="SignalP"/>
    </source>
</evidence>
<reference evidence="9 10" key="1">
    <citation type="submission" date="2019-07" db="EMBL/GenBank/DDBJ databases">
        <title>Whole genome shotgun sequence of Chitinophaga cymbidii NBRC 109752.</title>
        <authorList>
            <person name="Hosoyama A."/>
            <person name="Uohara A."/>
            <person name="Ohji S."/>
            <person name="Ichikawa N."/>
        </authorList>
    </citation>
    <scope>NUCLEOTIDE SEQUENCE [LARGE SCALE GENOMIC DNA]</scope>
    <source>
        <strain evidence="9 10">NBRC 109752</strain>
    </source>
</reference>
<dbReference type="EMBL" id="BKAU01000001">
    <property type="protein sequence ID" value="GEP94708.1"/>
    <property type="molecule type" value="Genomic_DNA"/>
</dbReference>
<dbReference type="InterPro" id="IPR033985">
    <property type="entry name" value="SusD-like_N"/>
</dbReference>
<dbReference type="PROSITE" id="PS51257">
    <property type="entry name" value="PROKAR_LIPOPROTEIN"/>
    <property type="match status" value="1"/>
</dbReference>
<evidence type="ECO:0000256" key="2">
    <source>
        <dbReference type="ARBA" id="ARBA00006275"/>
    </source>
</evidence>
<proteinExistence type="inferred from homology"/>
<name>A0A512RGC5_9BACT</name>
<gene>
    <name evidence="9" type="ORF">CCY01nite_09680</name>
</gene>
<evidence type="ECO:0000256" key="1">
    <source>
        <dbReference type="ARBA" id="ARBA00004442"/>
    </source>
</evidence>
<evidence type="ECO:0000259" key="8">
    <source>
        <dbReference type="Pfam" id="PF14322"/>
    </source>
</evidence>
<keyword evidence="10" id="KW-1185">Reference proteome</keyword>
<dbReference type="AlphaFoldDB" id="A0A512RGC5"/>
<keyword evidence="5" id="KW-0998">Cell outer membrane</keyword>
<dbReference type="GO" id="GO:0009279">
    <property type="term" value="C:cell outer membrane"/>
    <property type="evidence" value="ECO:0007669"/>
    <property type="project" value="UniProtKB-SubCell"/>
</dbReference>
<evidence type="ECO:0000256" key="3">
    <source>
        <dbReference type="ARBA" id="ARBA00022729"/>
    </source>
</evidence>